<dbReference type="InterPro" id="IPR002509">
    <property type="entry name" value="NODB_dom"/>
</dbReference>
<sequence length="590" mass="67508">MVTQPTKRKHILTINLEDYFQVGAFQRFVRPEHWQRYESRIIEQTDRTLDLLDQYQAKATFFVLGRVAESLPDLIRKVADRGHEVASRGYNWHDIRHLTPQQFGDDLARSRRAIENASGQTVIGYRTAEGWFRPADLWALEVLKQEGFAYDSSLGPILRNFSAEPWRKLVHEEVTLSGPIGELPISSARILGMDVPIGGNWLRQFPSLLMRRAVRSWESRHDAPLVMYFHTWELDPEQPRFESTGWLTRVRHYRNLDLMRGKVAEYLERFSFDTAAAHLGLTLKPAVHTPAPPTLLEIDLGPSSPTVERTPVSIVIPLYNEEPVIPFLANTLTEVRRAFQQAGYDPRFLLVNDASTDDTQTEITETFGSWPDVTLIAHESNRGVAAAILTGLDAADTEIVCSMDADCTYDPHELLAMIPKLTPDVDLVTASPYHPDGEVRNVPRWRLFLSQGASRLYRRVFFNQLHTYTSCFRVYRRSRVKETPVRYGNFLGVVELLGQLDHRGSRVVEHPTTLSVRLLGRSKMKTLRTIVGHLRLMRKFAWNRLRGRARKYQPADRDRALLLLRETAGTPCHMAMEDRQPAAEPVTAGR</sequence>
<organism evidence="2 3">
    <name type="scientific">Limnoglobus roseus</name>
    <dbReference type="NCBI Taxonomy" id="2598579"/>
    <lineage>
        <taxon>Bacteria</taxon>
        <taxon>Pseudomonadati</taxon>
        <taxon>Planctomycetota</taxon>
        <taxon>Planctomycetia</taxon>
        <taxon>Gemmatales</taxon>
        <taxon>Gemmataceae</taxon>
        <taxon>Limnoglobus</taxon>
    </lineage>
</organism>
<dbReference type="Gene3D" id="3.20.20.370">
    <property type="entry name" value="Glycoside hydrolase/deacetylase"/>
    <property type="match status" value="1"/>
</dbReference>
<dbReference type="InterPro" id="IPR011330">
    <property type="entry name" value="Glyco_hydro/deAcase_b/a-brl"/>
</dbReference>
<dbReference type="Pfam" id="PF01522">
    <property type="entry name" value="Polysacc_deac_1"/>
    <property type="match status" value="1"/>
</dbReference>
<dbReference type="Pfam" id="PF11959">
    <property type="entry name" value="DUF3473"/>
    <property type="match status" value="1"/>
</dbReference>
<dbReference type="AlphaFoldDB" id="A0A5C1A7X9"/>
<keyword evidence="3" id="KW-1185">Reference proteome</keyword>
<protein>
    <submittedName>
        <fullName evidence="2">GT2 family glycosyltransferase and putative beta/alpha-barrel-type carbohydrate esterase</fullName>
    </submittedName>
</protein>
<dbReference type="SUPFAM" id="SSF53448">
    <property type="entry name" value="Nucleotide-diphospho-sugar transferases"/>
    <property type="match status" value="1"/>
</dbReference>
<proteinExistence type="predicted"/>
<dbReference type="GO" id="GO:0016810">
    <property type="term" value="F:hydrolase activity, acting on carbon-nitrogen (but not peptide) bonds"/>
    <property type="evidence" value="ECO:0007669"/>
    <property type="project" value="InterPro"/>
</dbReference>
<dbReference type="InterPro" id="IPR022560">
    <property type="entry name" value="DUF3473"/>
</dbReference>
<dbReference type="SUPFAM" id="SSF88713">
    <property type="entry name" value="Glycoside hydrolase/deacetylase"/>
    <property type="match status" value="1"/>
</dbReference>
<dbReference type="InterPro" id="IPR001173">
    <property type="entry name" value="Glyco_trans_2-like"/>
</dbReference>
<accession>A0A5C1A7X9</accession>
<name>A0A5C1A7X9_9BACT</name>
<dbReference type="Pfam" id="PF00535">
    <property type="entry name" value="Glycos_transf_2"/>
    <property type="match status" value="1"/>
</dbReference>
<dbReference type="PANTHER" id="PTHR48090:SF7">
    <property type="entry name" value="RFBJ PROTEIN"/>
    <property type="match status" value="1"/>
</dbReference>
<evidence type="ECO:0000313" key="3">
    <source>
        <dbReference type="Proteomes" id="UP000324974"/>
    </source>
</evidence>
<dbReference type="GO" id="GO:0005975">
    <property type="term" value="P:carbohydrate metabolic process"/>
    <property type="evidence" value="ECO:0007669"/>
    <property type="project" value="InterPro"/>
</dbReference>
<dbReference type="EMBL" id="CP042425">
    <property type="protein sequence ID" value="QEL15301.1"/>
    <property type="molecule type" value="Genomic_DNA"/>
</dbReference>
<reference evidence="3" key="1">
    <citation type="submission" date="2019-08" db="EMBL/GenBank/DDBJ databases">
        <title>Limnoglobus roseus gen. nov., sp. nov., a novel freshwater planctomycete with a giant genome from the family Gemmataceae.</title>
        <authorList>
            <person name="Kulichevskaya I.S."/>
            <person name="Naumoff D.G."/>
            <person name="Miroshnikov K."/>
            <person name="Ivanova A."/>
            <person name="Philippov D.A."/>
            <person name="Hakobyan A."/>
            <person name="Rijpstra I.C."/>
            <person name="Sinninghe Damste J.S."/>
            <person name="Liesack W."/>
            <person name="Dedysh S.N."/>
        </authorList>
    </citation>
    <scope>NUCLEOTIDE SEQUENCE [LARGE SCALE GENOMIC DNA]</scope>
    <source>
        <strain evidence="3">PX52</strain>
    </source>
</reference>
<dbReference type="CDD" id="cd10941">
    <property type="entry name" value="CE4_PuuE_HpPgdA_like_2"/>
    <property type="match status" value="1"/>
</dbReference>
<dbReference type="GO" id="GO:0016740">
    <property type="term" value="F:transferase activity"/>
    <property type="evidence" value="ECO:0007669"/>
    <property type="project" value="UniProtKB-KW"/>
</dbReference>
<dbReference type="Gene3D" id="3.90.550.10">
    <property type="entry name" value="Spore Coat Polysaccharide Biosynthesis Protein SpsA, Chain A"/>
    <property type="match status" value="1"/>
</dbReference>
<gene>
    <name evidence="2" type="ORF">PX52LOC_02216</name>
</gene>
<dbReference type="PROSITE" id="PS51677">
    <property type="entry name" value="NODB"/>
    <property type="match status" value="1"/>
</dbReference>
<dbReference type="InterPro" id="IPR029044">
    <property type="entry name" value="Nucleotide-diphossugar_trans"/>
</dbReference>
<dbReference type="PANTHER" id="PTHR48090">
    <property type="entry name" value="UNDECAPRENYL-PHOSPHATE 4-DEOXY-4-FORMAMIDO-L-ARABINOSE TRANSFERASE-RELATED"/>
    <property type="match status" value="1"/>
</dbReference>
<dbReference type="RefSeq" id="WP_149110126.1">
    <property type="nucleotide sequence ID" value="NZ_CP042425.1"/>
</dbReference>
<dbReference type="OrthoDB" id="276604at2"/>
<keyword evidence="2" id="KW-0808">Transferase</keyword>
<feature type="domain" description="NodB homology" evidence="1">
    <location>
        <begin position="31"/>
        <end position="226"/>
    </location>
</feature>
<evidence type="ECO:0000259" key="1">
    <source>
        <dbReference type="PROSITE" id="PS51677"/>
    </source>
</evidence>
<dbReference type="InterPro" id="IPR045235">
    <property type="entry name" value="PuuE_HpPgdA-like"/>
</dbReference>
<dbReference type="KEGG" id="lrs:PX52LOC_02216"/>
<dbReference type="Proteomes" id="UP000324974">
    <property type="component" value="Chromosome"/>
</dbReference>
<dbReference type="InterPro" id="IPR050256">
    <property type="entry name" value="Glycosyltransferase_2"/>
</dbReference>
<dbReference type="CDD" id="cd04179">
    <property type="entry name" value="DPM_DPG-synthase_like"/>
    <property type="match status" value="1"/>
</dbReference>
<evidence type="ECO:0000313" key="2">
    <source>
        <dbReference type="EMBL" id="QEL15301.1"/>
    </source>
</evidence>